<dbReference type="Proteomes" id="UP000694569">
    <property type="component" value="Unplaced"/>
</dbReference>
<dbReference type="PROSITE" id="PS51259">
    <property type="entry name" value="MHD2"/>
    <property type="match status" value="1"/>
</dbReference>
<comment type="subcellular location">
    <subcellularLocation>
        <location evidence="2">Cytoplasm</location>
    </subcellularLocation>
    <subcellularLocation>
        <location evidence="3">Late endosome</location>
    </subcellularLocation>
    <subcellularLocation>
        <location evidence="1">Recycling endosome</location>
    </subcellularLocation>
</comment>
<dbReference type="GO" id="GO:0005770">
    <property type="term" value="C:late endosome"/>
    <property type="evidence" value="ECO:0007669"/>
    <property type="project" value="UniProtKB-SubCell"/>
</dbReference>
<feature type="compositionally biased region" description="Basic and acidic residues" evidence="8">
    <location>
        <begin position="155"/>
        <end position="167"/>
    </location>
</feature>
<keyword evidence="7" id="KW-0967">Endosome</keyword>
<feature type="domain" description="MHD2" evidence="11">
    <location>
        <begin position="801"/>
        <end position="908"/>
    </location>
</feature>
<gene>
    <name evidence="12" type="primary">UNC13D</name>
</gene>
<evidence type="ECO:0000259" key="11">
    <source>
        <dbReference type="PROSITE" id="PS51259"/>
    </source>
</evidence>
<evidence type="ECO:0000256" key="1">
    <source>
        <dbReference type="ARBA" id="ARBA00004172"/>
    </source>
</evidence>
<dbReference type="InterPro" id="IPR010439">
    <property type="entry name" value="MUN_dom"/>
</dbReference>
<keyword evidence="5" id="KW-0268">Exocytosis</keyword>
<dbReference type="GeneTree" id="ENSGT00730000110939"/>
<dbReference type="GO" id="GO:0070382">
    <property type="term" value="C:exocytic vesicle"/>
    <property type="evidence" value="ECO:0007669"/>
    <property type="project" value="TreeGrafter"/>
</dbReference>
<dbReference type="InterPro" id="IPR014770">
    <property type="entry name" value="Munc13_1"/>
</dbReference>
<proteinExistence type="inferred from homology"/>
<evidence type="ECO:0000259" key="10">
    <source>
        <dbReference type="PROSITE" id="PS51258"/>
    </source>
</evidence>
<evidence type="ECO:0000256" key="4">
    <source>
        <dbReference type="ARBA" id="ARBA00005823"/>
    </source>
</evidence>
<feature type="domain" description="C2" evidence="9">
    <location>
        <begin position="103"/>
        <end position="254"/>
    </location>
</feature>
<comment type="similarity">
    <text evidence="4">Belongs to the unc-13 family.</text>
</comment>
<dbReference type="Gene3D" id="1.20.58.1100">
    <property type="match status" value="1"/>
</dbReference>
<dbReference type="InterPro" id="IPR052095">
    <property type="entry name" value="UNC-13_domain"/>
</dbReference>
<dbReference type="CDD" id="cd08676">
    <property type="entry name" value="C2A_Munc13-like"/>
    <property type="match status" value="1"/>
</dbReference>
<keyword evidence="6" id="KW-0963">Cytoplasm</keyword>
<protein>
    <submittedName>
        <fullName evidence="12">Unc-13 homolog D</fullName>
    </submittedName>
</protein>
<dbReference type="Ensembl" id="ENSLLET00000050996.1">
    <property type="protein sequence ID" value="ENSLLEP00000049082.1"/>
    <property type="gene ID" value="ENSLLEG00000030901.1"/>
</dbReference>
<organism evidence="12 13">
    <name type="scientific">Leptobrachium leishanense</name>
    <name type="common">Leishan spiny toad</name>
    <dbReference type="NCBI Taxonomy" id="445787"/>
    <lineage>
        <taxon>Eukaryota</taxon>
        <taxon>Metazoa</taxon>
        <taxon>Chordata</taxon>
        <taxon>Craniata</taxon>
        <taxon>Vertebrata</taxon>
        <taxon>Euteleostomi</taxon>
        <taxon>Amphibia</taxon>
        <taxon>Batrachia</taxon>
        <taxon>Anura</taxon>
        <taxon>Pelobatoidea</taxon>
        <taxon>Megophryidae</taxon>
        <taxon>Leptobrachium</taxon>
    </lineage>
</organism>
<dbReference type="Pfam" id="PF06292">
    <property type="entry name" value="MUN"/>
    <property type="match status" value="1"/>
</dbReference>
<dbReference type="PANTHER" id="PTHR45999">
    <property type="entry name" value="UNC-13-4A, ISOFORM B"/>
    <property type="match status" value="1"/>
</dbReference>
<dbReference type="Pfam" id="PF00168">
    <property type="entry name" value="C2"/>
    <property type="match status" value="3"/>
</dbReference>
<dbReference type="Gene3D" id="1.10.357.50">
    <property type="match status" value="1"/>
</dbReference>
<evidence type="ECO:0000313" key="12">
    <source>
        <dbReference type="Ensembl" id="ENSLLEP00000049082.1"/>
    </source>
</evidence>
<feature type="domain" description="C2" evidence="9">
    <location>
        <begin position="923"/>
        <end position="1049"/>
    </location>
</feature>
<feature type="region of interest" description="Disordered" evidence="8">
    <location>
        <begin position="155"/>
        <end position="176"/>
    </location>
</feature>
<sequence>MDSGDQESDIHQPEDPEKEMDSLGPHRITRREARYGKRGTVRPPQSTNEPDSQPKPVSPSVQHNLLYGESLYTVLHRMGRPEPGHVSDDGELYEYLQKAFNMEPDEHKAILEHVKGLAPPIFCAKVTVKQAKGILGKDVSGFSDPYCLLGIESRADQQSRENSPSRDKKQKQKAVVRNTIPEDRTHRTQIKVQTLNPVWDETFILELDDLEHSKFHMDMWDSDEAVPVRSKLGEITDLHSLKRILKDARKDKGQDDFLGNVVLRVRDLKCKEDCWYNLEPRTETYPERGQCHLQFLLTHKKRLGMLNKTPSYIVHRQLLQQIVRYEITHHQATGTTWNGEIGSHGITILYLHATQKDISEFHQGLAQWLAYSKLYQSLEFSSSCLLHHITSIEYLWVQGRLQDEQKAELAESFETLLQYGISLLKKYRLMFPLSAPRSLERLQGLLRVLIQMCKTKAFREMCSLTPTLQERVSEAIKAGTHEWFDMKRQHLQPMIQNHEENLKSLLSLITDITSDLQNCHKTFNKCFMTTIKVDIFDLTFQELEELVSKHLLSQLPPLNMGSKPPLSELLYQLYLMLRELHQLHVHQQKSDDQLPLSGFHRSFVQLLPSWLLKAYSTAHERVQRAVQIDQLVPLSELQKHSASTVDLSTCFTQIGRTWQQLDWPDPEEAFMIMVKFTEDMCRIALIYCSLIKKRADDLSDRGDAGQAANKLCLIVNNIEQLRLIVRTLPRNLDWERLEHKTLDIVGKEQFHHTLHGQLHIAVGCLDHEIRGVVQALAQKLVSGIAKHLHSVAAANDSKDPNDSIVPLMKFLESELHYMNQNLVQENFNCLLSLLWSHILAVISSLSKHSNPSSRYYQRLQAALKNLESCFHAEGCGLQLEDLHTPVFTDLEKQLQVCSSSTRKIIECYYQQMIQQQLESTSEKYGAITVKASYLPSDQKLRVEILNAVKLIPRNSNGSRDPFVQITLEPKHLFLAVEQRSTQVQKDELNPLYDETFDFLVTPEQCEVAGSCLLLSVFDQDTFLSTNLVGEAFMSLKDLPGLQKKQDGNVQTTNIPQRRLPLIQPKPQGDRITELLNSRRSDKEAAAFVKLRNQRARQCVKCER</sequence>
<dbReference type="AlphaFoldDB" id="A0A8C5R878"/>
<feature type="compositionally biased region" description="Basic and acidic residues" evidence="8">
    <location>
        <begin position="8"/>
        <end position="21"/>
    </location>
</feature>
<reference evidence="12" key="1">
    <citation type="submission" date="2025-08" db="UniProtKB">
        <authorList>
            <consortium name="Ensembl"/>
        </authorList>
    </citation>
    <scope>IDENTIFICATION</scope>
</reference>
<feature type="domain" description="MHD1" evidence="10">
    <location>
        <begin position="571"/>
        <end position="691"/>
    </location>
</feature>
<name>A0A8C5R878_9ANUR</name>
<dbReference type="GO" id="GO:0055037">
    <property type="term" value="C:recycling endosome"/>
    <property type="evidence" value="ECO:0007669"/>
    <property type="project" value="UniProtKB-SubCell"/>
</dbReference>
<dbReference type="SMART" id="SM00239">
    <property type="entry name" value="C2"/>
    <property type="match status" value="2"/>
</dbReference>
<reference evidence="12" key="2">
    <citation type="submission" date="2025-09" db="UniProtKB">
        <authorList>
            <consortium name="Ensembl"/>
        </authorList>
    </citation>
    <scope>IDENTIFICATION</scope>
</reference>
<dbReference type="SUPFAM" id="SSF49562">
    <property type="entry name" value="C2 domain (Calcium/lipid-binding domain, CaLB)"/>
    <property type="match status" value="2"/>
</dbReference>
<dbReference type="CDD" id="cd04009">
    <property type="entry name" value="C2B_Munc13-like"/>
    <property type="match status" value="1"/>
</dbReference>
<dbReference type="PANTHER" id="PTHR45999:SF3">
    <property type="entry name" value="PROTEIN UNC-13 HOMOLOG D"/>
    <property type="match status" value="1"/>
</dbReference>
<evidence type="ECO:0000313" key="13">
    <source>
        <dbReference type="Proteomes" id="UP000694569"/>
    </source>
</evidence>
<evidence type="ECO:0000256" key="2">
    <source>
        <dbReference type="ARBA" id="ARBA00004496"/>
    </source>
</evidence>
<dbReference type="GO" id="GO:0006887">
    <property type="term" value="P:exocytosis"/>
    <property type="evidence" value="ECO:0007669"/>
    <property type="project" value="UniProtKB-KW"/>
</dbReference>
<keyword evidence="13" id="KW-1185">Reference proteome</keyword>
<evidence type="ECO:0000256" key="7">
    <source>
        <dbReference type="ARBA" id="ARBA00022753"/>
    </source>
</evidence>
<dbReference type="PROSITE" id="PS51258">
    <property type="entry name" value="MHD1"/>
    <property type="match status" value="1"/>
</dbReference>
<feature type="region of interest" description="Disordered" evidence="8">
    <location>
        <begin position="1"/>
        <end position="63"/>
    </location>
</feature>
<evidence type="ECO:0000256" key="6">
    <source>
        <dbReference type="ARBA" id="ARBA00022490"/>
    </source>
</evidence>
<dbReference type="InterPro" id="IPR000008">
    <property type="entry name" value="C2_dom"/>
</dbReference>
<dbReference type="InterPro" id="IPR035892">
    <property type="entry name" value="C2_domain_sf"/>
</dbReference>
<evidence type="ECO:0000256" key="8">
    <source>
        <dbReference type="SAM" id="MobiDB-lite"/>
    </source>
</evidence>
<dbReference type="InterPro" id="IPR014772">
    <property type="entry name" value="Munc13_dom-2"/>
</dbReference>
<evidence type="ECO:0000256" key="5">
    <source>
        <dbReference type="ARBA" id="ARBA00022483"/>
    </source>
</evidence>
<accession>A0A8C5R878</accession>
<dbReference type="PROSITE" id="PS50004">
    <property type="entry name" value="C2"/>
    <property type="match status" value="2"/>
</dbReference>
<evidence type="ECO:0000256" key="3">
    <source>
        <dbReference type="ARBA" id="ARBA00004603"/>
    </source>
</evidence>
<dbReference type="OrthoDB" id="7976202at2759"/>
<dbReference type="Gene3D" id="2.60.40.150">
    <property type="entry name" value="C2 domain"/>
    <property type="match status" value="2"/>
</dbReference>
<evidence type="ECO:0000259" key="9">
    <source>
        <dbReference type="PROSITE" id="PS50004"/>
    </source>
</evidence>